<protein>
    <recommendedName>
        <fullName evidence="5">Lipoprotein</fullName>
    </recommendedName>
</protein>
<dbReference type="OrthoDB" id="5323351at2"/>
<gene>
    <name evidence="1" type="ORF">DCO61_02305</name>
    <name evidence="2" type="ORF">LS64_008485</name>
</gene>
<proteinExistence type="predicted"/>
<reference evidence="2 3" key="2">
    <citation type="journal article" date="2016" name="Infect. Immun.">
        <title>Helicobacter saguini, a Novel Helicobacter Isolated from Cotton-Top Tamarins with Ulcerative Colitis, Has Proinflammatory Properties and Induces Typhlocolitis and Dysplasia in Gnotobiotic IL-10-/- Mice.</title>
        <authorList>
            <person name="Shen Z."/>
            <person name="Mannion A."/>
            <person name="Whary M.T."/>
            <person name="Muthupalani S."/>
            <person name="Sheh A."/>
            <person name="Feng Y."/>
            <person name="Gong G."/>
            <person name="Vandamme P."/>
            <person name="Holcombe H.R."/>
            <person name="Paster B.J."/>
            <person name="Fox J.G."/>
        </authorList>
    </citation>
    <scope>NUCLEOTIDE SEQUENCE [LARGE SCALE GENOMIC DNA]</scope>
    <source>
        <strain evidence="2 3">MIT 97-6194</strain>
    </source>
</reference>
<dbReference type="EMBL" id="QBIU01000001">
    <property type="protein sequence ID" value="MWV68885.1"/>
    <property type="molecule type" value="Genomic_DNA"/>
</dbReference>
<dbReference type="Proteomes" id="UP000477070">
    <property type="component" value="Unassembled WGS sequence"/>
</dbReference>
<dbReference type="Proteomes" id="UP000029714">
    <property type="component" value="Unassembled WGS sequence"/>
</dbReference>
<accession>A0A347W248</accession>
<reference evidence="1 4" key="4">
    <citation type="submission" date="2019-12" db="EMBL/GenBank/DDBJ databases">
        <title>Multi-Generational Helicobacter saguini Isolates.</title>
        <authorList>
            <person name="Mannion A."/>
            <person name="Shen Z."/>
            <person name="Fox J.G."/>
        </authorList>
    </citation>
    <scope>NUCLEOTIDE SEQUENCE [LARGE SCALE GENOMIC DNA]</scope>
    <source>
        <strain evidence="1">16-048</strain>
        <strain evidence="4">16-048 (F4)</strain>
    </source>
</reference>
<evidence type="ECO:0000313" key="2">
    <source>
        <dbReference type="EMBL" id="TLD93654.1"/>
    </source>
</evidence>
<evidence type="ECO:0000313" key="3">
    <source>
        <dbReference type="Proteomes" id="UP000029714"/>
    </source>
</evidence>
<name>A0A347W248_9HELI</name>
<keyword evidence="3" id="KW-1185">Reference proteome</keyword>
<organism evidence="2 3">
    <name type="scientific">Helicobacter saguini</name>
    <dbReference type="NCBI Taxonomy" id="1548018"/>
    <lineage>
        <taxon>Bacteria</taxon>
        <taxon>Pseudomonadati</taxon>
        <taxon>Campylobacterota</taxon>
        <taxon>Epsilonproteobacteria</taxon>
        <taxon>Campylobacterales</taxon>
        <taxon>Helicobacteraceae</taxon>
        <taxon>Helicobacter</taxon>
    </lineage>
</organism>
<dbReference type="AlphaFoldDB" id="A0A347W248"/>
<evidence type="ECO:0008006" key="5">
    <source>
        <dbReference type="Google" id="ProtNLM"/>
    </source>
</evidence>
<sequence>MRVFIFIFIALFVGCNSKKDSNVDYKDELAMQKWAFDTRYVKTIDDNSWEQFKIGELNNYEDFKIDFTFISTGKPQNCTLYSKGIFLNSAIHTQKEVKNKKKILFRPNVIPSITITLIQAKTNKNTIEIEISDMQEFTKICGNVHNNANGVYALSE</sequence>
<reference evidence="2 3" key="1">
    <citation type="journal article" date="2014" name="Genome Announc.">
        <title>Draft genome sequences of eight enterohepatic helicobacter species isolated from both laboratory and wild rodents.</title>
        <authorList>
            <person name="Sheh A."/>
            <person name="Shen Z."/>
            <person name="Fox J.G."/>
        </authorList>
    </citation>
    <scope>NUCLEOTIDE SEQUENCE [LARGE SCALE GENOMIC DNA]</scope>
    <source>
        <strain evidence="2 3">MIT 97-6194</strain>
    </source>
</reference>
<comment type="caution">
    <text evidence="2">The sequence shown here is derived from an EMBL/GenBank/DDBJ whole genome shotgun (WGS) entry which is preliminary data.</text>
</comment>
<dbReference type="EMBL" id="JRMP02000013">
    <property type="protein sequence ID" value="TLD93654.1"/>
    <property type="molecule type" value="Genomic_DNA"/>
</dbReference>
<dbReference type="RefSeq" id="WP_052062631.1">
    <property type="nucleotide sequence ID" value="NZ_JRMP02000013.1"/>
</dbReference>
<evidence type="ECO:0000313" key="4">
    <source>
        <dbReference type="Proteomes" id="UP000477070"/>
    </source>
</evidence>
<evidence type="ECO:0000313" key="1">
    <source>
        <dbReference type="EMBL" id="MWV68885.1"/>
    </source>
</evidence>
<reference evidence="2" key="3">
    <citation type="submission" date="2018-04" db="EMBL/GenBank/DDBJ databases">
        <authorList>
            <person name="Sheh A."/>
            <person name="Shen Z."/>
            <person name="Mannion A.J."/>
            <person name="Fox J.G."/>
        </authorList>
    </citation>
    <scope>NUCLEOTIDE SEQUENCE</scope>
    <source>
        <strain evidence="2">MIT 97-6194</strain>
    </source>
</reference>
<dbReference type="PROSITE" id="PS51257">
    <property type="entry name" value="PROKAR_LIPOPROTEIN"/>
    <property type="match status" value="1"/>
</dbReference>